<accession>A0A8E2LEB6</accession>
<evidence type="ECO:0000259" key="3">
    <source>
        <dbReference type="Pfam" id="PF00149"/>
    </source>
</evidence>
<dbReference type="GO" id="GO:0030288">
    <property type="term" value="C:outer membrane-bounded periplasmic space"/>
    <property type="evidence" value="ECO:0007669"/>
    <property type="project" value="TreeGrafter"/>
</dbReference>
<keyword evidence="1" id="KW-0732">Signal</keyword>
<dbReference type="InterPro" id="IPR011240">
    <property type="entry name" value="Pesterase_YunD"/>
</dbReference>
<evidence type="ECO:0000256" key="2">
    <source>
        <dbReference type="RuleBase" id="RU362119"/>
    </source>
</evidence>
<feature type="domain" description="Calcineurin-like phosphoesterase" evidence="3">
    <location>
        <begin position="6"/>
        <end position="205"/>
    </location>
</feature>
<keyword evidence="2" id="KW-0547">Nucleotide-binding</keyword>
<evidence type="ECO:0000256" key="1">
    <source>
        <dbReference type="ARBA" id="ARBA00022729"/>
    </source>
</evidence>
<dbReference type="Gene3D" id="3.90.780.10">
    <property type="entry name" value="5'-Nucleotidase, C-terminal domain"/>
    <property type="match status" value="1"/>
</dbReference>
<keyword evidence="6" id="KW-1185">Reference proteome</keyword>
<name>A0A8E2LEB6_9BACI</name>
<dbReference type="SUPFAM" id="SSF55816">
    <property type="entry name" value="5'-nucleotidase (syn. UDP-sugar hydrolase), C-terminal domain"/>
    <property type="match status" value="1"/>
</dbReference>
<dbReference type="PANTHER" id="PTHR11575:SF23">
    <property type="entry name" value="5-NUCLEOTIDASE FAMILY PROTEIN"/>
    <property type="match status" value="1"/>
</dbReference>
<protein>
    <submittedName>
        <fullName evidence="5">Bifunctional metallophosphatase/5'-nucleotidase</fullName>
    </submittedName>
</protein>
<sequence>MLETIHIYHTNDIHSHLENWPRIRDFLMNKKMVHRDHREDCFLFDIGDHVDRWHPFTEATIGKGNIGLMNAVGYTAATIGNNEGITLSHQELDSLYSDADFDLILANVYDNKMNRPNWTVPHQIYHSKGGLKIGVTAVTAYFQQLYELLEWHVEEPFKELHSQVKELKEQVDVLILLSHLGIHDDEKIATLFPEIDLILGGHTHHILEKGKLVDRTLLAAAGKHGKFIGHVKLEVDLDKKIVTDKQAQLNETAKLPPSQNEKEEIADFYEKGRKLLFQEIVRLPESLSVEWFKESQLTVLLCEAIEEWCDADCAFINAGLLLDHLEKGMVTKYELHKILPHPINPCLIELNGRDLHSVILQTLDPKWPKLELKGLGFRGTILGNFVYTNISIEGSDMYIKDQKVQSNKMYKLGTIDMYTFGHFFPELYLADKKYFLPEFLRDVMEWKLKKEYKSEKQ</sequence>
<proteinExistence type="inferred from homology"/>
<dbReference type="GO" id="GO:0000166">
    <property type="term" value="F:nucleotide binding"/>
    <property type="evidence" value="ECO:0007669"/>
    <property type="project" value="UniProtKB-KW"/>
</dbReference>
<dbReference type="InterPro" id="IPR004843">
    <property type="entry name" value="Calcineurin-like_PHP"/>
</dbReference>
<dbReference type="Pfam" id="PF00149">
    <property type="entry name" value="Metallophos"/>
    <property type="match status" value="1"/>
</dbReference>
<evidence type="ECO:0000259" key="4">
    <source>
        <dbReference type="Pfam" id="PF02872"/>
    </source>
</evidence>
<dbReference type="GO" id="GO:0008253">
    <property type="term" value="F:5'-nucleotidase activity"/>
    <property type="evidence" value="ECO:0007669"/>
    <property type="project" value="TreeGrafter"/>
</dbReference>
<dbReference type="PANTHER" id="PTHR11575">
    <property type="entry name" value="5'-NUCLEOTIDASE-RELATED"/>
    <property type="match status" value="1"/>
</dbReference>
<dbReference type="CDD" id="cd00845">
    <property type="entry name" value="MPP_UshA_N_like"/>
    <property type="match status" value="1"/>
</dbReference>
<dbReference type="GO" id="GO:0009166">
    <property type="term" value="P:nucleotide catabolic process"/>
    <property type="evidence" value="ECO:0007669"/>
    <property type="project" value="InterPro"/>
</dbReference>
<evidence type="ECO:0000313" key="6">
    <source>
        <dbReference type="Proteomes" id="UP000189761"/>
    </source>
</evidence>
<dbReference type="SUPFAM" id="SSF56300">
    <property type="entry name" value="Metallo-dependent phosphatases"/>
    <property type="match status" value="1"/>
</dbReference>
<dbReference type="RefSeq" id="WP_078110249.1">
    <property type="nucleotide sequence ID" value="NZ_CP065424.1"/>
</dbReference>
<feature type="domain" description="5'-Nucleotidase C-terminal" evidence="4">
    <location>
        <begin position="290"/>
        <end position="414"/>
    </location>
</feature>
<dbReference type="PIRSF" id="PIRSF036361">
    <property type="entry name" value="YunD"/>
    <property type="match status" value="1"/>
</dbReference>
<dbReference type="InterPro" id="IPR006179">
    <property type="entry name" value="5_nucleotidase/apyrase"/>
</dbReference>
<dbReference type="AlphaFoldDB" id="A0A8E2LEB6"/>
<keyword evidence="2" id="KW-0378">Hydrolase</keyword>
<dbReference type="InterPro" id="IPR029052">
    <property type="entry name" value="Metallo-depent_PP-like"/>
</dbReference>
<organism evidence="5 6">
    <name type="scientific">Heyndrickxia oleronia</name>
    <dbReference type="NCBI Taxonomy" id="38875"/>
    <lineage>
        <taxon>Bacteria</taxon>
        <taxon>Bacillati</taxon>
        <taxon>Bacillota</taxon>
        <taxon>Bacilli</taxon>
        <taxon>Bacillales</taxon>
        <taxon>Bacillaceae</taxon>
        <taxon>Heyndrickxia</taxon>
    </lineage>
</organism>
<dbReference type="Gene3D" id="3.60.21.10">
    <property type="match status" value="1"/>
</dbReference>
<dbReference type="Pfam" id="PF02872">
    <property type="entry name" value="5_nucleotid_C"/>
    <property type="match status" value="1"/>
</dbReference>
<reference evidence="5 6" key="1">
    <citation type="submission" date="2017-01" db="EMBL/GenBank/DDBJ databases">
        <title>Draft genome sequence of Bacillus oleronius.</title>
        <authorList>
            <person name="Allam M."/>
        </authorList>
    </citation>
    <scope>NUCLEOTIDE SEQUENCE [LARGE SCALE GENOMIC DNA]</scope>
    <source>
        <strain evidence="5 6">DSM 9356</strain>
    </source>
</reference>
<comment type="similarity">
    <text evidence="2">Belongs to the 5'-nucleotidase family.</text>
</comment>
<dbReference type="GO" id="GO:0008768">
    <property type="term" value="F:UDP-sugar diphosphatase activity"/>
    <property type="evidence" value="ECO:0007669"/>
    <property type="project" value="TreeGrafter"/>
</dbReference>
<gene>
    <name evidence="5" type="ORF">BWZ43_12200</name>
</gene>
<evidence type="ECO:0000313" key="5">
    <source>
        <dbReference type="EMBL" id="OOP68138.1"/>
    </source>
</evidence>
<comment type="caution">
    <text evidence="5">The sequence shown here is derived from an EMBL/GenBank/DDBJ whole genome shotgun (WGS) entry which is preliminary data.</text>
</comment>
<dbReference type="InterPro" id="IPR008334">
    <property type="entry name" value="5'-Nucleotdase_C"/>
</dbReference>
<dbReference type="InterPro" id="IPR036907">
    <property type="entry name" value="5'-Nucleotdase_C_sf"/>
</dbReference>
<dbReference type="EMBL" id="MTLA01000134">
    <property type="protein sequence ID" value="OOP68138.1"/>
    <property type="molecule type" value="Genomic_DNA"/>
</dbReference>
<dbReference type="Proteomes" id="UP000189761">
    <property type="component" value="Unassembled WGS sequence"/>
</dbReference>
<dbReference type="PRINTS" id="PR01607">
    <property type="entry name" value="APYRASEFAMLY"/>
</dbReference>